<feature type="region of interest" description="Disordered" evidence="1">
    <location>
        <begin position="91"/>
        <end position="140"/>
    </location>
</feature>
<evidence type="ECO:0000259" key="2">
    <source>
        <dbReference type="SMART" id="SM00327"/>
    </source>
</evidence>
<dbReference type="InterPro" id="IPR011195">
    <property type="entry name" value="UCP010256"/>
</dbReference>
<dbReference type="EMBL" id="JAAQPH010000004">
    <property type="protein sequence ID" value="NIA68321.1"/>
    <property type="molecule type" value="Genomic_DNA"/>
</dbReference>
<dbReference type="SUPFAM" id="SSF53300">
    <property type="entry name" value="vWA-like"/>
    <property type="match status" value="1"/>
</dbReference>
<dbReference type="AlphaFoldDB" id="A0A967C6D6"/>
<gene>
    <name evidence="3" type="ORF">HBA54_06930</name>
</gene>
<keyword evidence="4" id="KW-1185">Reference proteome</keyword>
<dbReference type="Gene3D" id="3.40.50.410">
    <property type="entry name" value="von Willebrand factor, type A domain"/>
    <property type="match status" value="1"/>
</dbReference>
<dbReference type="SMART" id="SM00327">
    <property type="entry name" value="VWA"/>
    <property type="match status" value="1"/>
</dbReference>
<dbReference type="CDD" id="cd00198">
    <property type="entry name" value="vWFA"/>
    <property type="match status" value="1"/>
</dbReference>
<dbReference type="PIRSF" id="PIRSF010256">
    <property type="entry name" value="CoxE_vWa"/>
    <property type="match status" value="1"/>
</dbReference>
<dbReference type="InterPro" id="IPR002035">
    <property type="entry name" value="VWF_A"/>
</dbReference>
<proteinExistence type="predicted"/>
<dbReference type="PANTHER" id="PTHR39338:SF6">
    <property type="entry name" value="BLL5662 PROTEIN"/>
    <property type="match status" value="1"/>
</dbReference>
<dbReference type="Proteomes" id="UP000761264">
    <property type="component" value="Unassembled WGS sequence"/>
</dbReference>
<dbReference type="InterPro" id="IPR036465">
    <property type="entry name" value="vWFA_dom_sf"/>
</dbReference>
<reference evidence="3" key="1">
    <citation type="submission" date="2020-03" db="EMBL/GenBank/DDBJ databases">
        <title>Genome of Pelagibius litoralis DSM 21314T.</title>
        <authorList>
            <person name="Wang G."/>
        </authorList>
    </citation>
    <scope>NUCLEOTIDE SEQUENCE</scope>
    <source>
        <strain evidence="3">DSM 21314</strain>
    </source>
</reference>
<protein>
    <submittedName>
        <fullName evidence="3">VWA domain-containing protein</fullName>
    </submittedName>
</protein>
<dbReference type="InterPro" id="IPR008912">
    <property type="entry name" value="Uncharacterised_CoxE"/>
</dbReference>
<organism evidence="3 4">
    <name type="scientific">Pelagibius litoralis</name>
    <dbReference type="NCBI Taxonomy" id="374515"/>
    <lineage>
        <taxon>Bacteria</taxon>
        <taxon>Pseudomonadati</taxon>
        <taxon>Pseudomonadota</taxon>
        <taxon>Alphaproteobacteria</taxon>
        <taxon>Rhodospirillales</taxon>
        <taxon>Rhodovibrionaceae</taxon>
        <taxon>Pelagibius</taxon>
    </lineage>
</organism>
<feature type="compositionally biased region" description="Basic and acidic residues" evidence="1">
    <location>
        <begin position="110"/>
        <end position="121"/>
    </location>
</feature>
<dbReference type="Pfam" id="PF05762">
    <property type="entry name" value="VWA_CoxE"/>
    <property type="match status" value="1"/>
</dbReference>
<evidence type="ECO:0000256" key="1">
    <source>
        <dbReference type="SAM" id="MobiDB-lite"/>
    </source>
</evidence>
<evidence type="ECO:0000313" key="3">
    <source>
        <dbReference type="EMBL" id="NIA68321.1"/>
    </source>
</evidence>
<dbReference type="PANTHER" id="PTHR39338">
    <property type="entry name" value="BLL5662 PROTEIN-RELATED"/>
    <property type="match status" value="1"/>
</dbReference>
<name>A0A967C6D6_9PROT</name>
<evidence type="ECO:0000313" key="4">
    <source>
        <dbReference type="Proteomes" id="UP000761264"/>
    </source>
</evidence>
<sequence>MMQVTRFPARAAGTTERMADFMAHLRANGLPVGPPETGIALKALTTIKAWDAAEARLALKAICAGDAERFERFDDLFEAYWLNSGRERQGFATRDERRTKHQVPTFGPGVDRESRSGEKGALDQPEGGDDSDGFSHSGDGKLVASRLRNIEKVDLRELMMPEDLKRAERVAERFGKNIRDRRSRRRKAARRGAQLDLRRIARASVSAGGEPIRLLKRRRPDRPVHLVALLDVSGSMTVYARVFLAFLKGLMSADQRTDAYLFHTRLVPISDALRDHDSLRAVNRLSLLADGFGGGTRIGANLAQFNAQYAAQRVNGRSVVVILSDGYDTDPPAMIATALQRLKKRGCRIVWLNPLKGWKDYAPVAAGMAAALPYLDLFAPANTLESLAALEPQLQRL</sequence>
<feature type="domain" description="VWFA" evidence="2">
    <location>
        <begin position="223"/>
        <end position="388"/>
    </location>
</feature>
<comment type="caution">
    <text evidence="3">The sequence shown here is derived from an EMBL/GenBank/DDBJ whole genome shotgun (WGS) entry which is preliminary data.</text>
</comment>
<accession>A0A967C6D6</accession>